<dbReference type="GO" id="GO:0045333">
    <property type="term" value="P:cellular respiration"/>
    <property type="evidence" value="ECO:0007669"/>
    <property type="project" value="UniProtKB-ARBA"/>
</dbReference>
<keyword evidence="1" id="KW-0813">Transport</keyword>
<dbReference type="PANTHER" id="PTHR48084">
    <property type="entry name" value="2-OXOGLUTARATE OXIDOREDUCTASE SUBUNIT KORB-RELATED"/>
    <property type="match status" value="1"/>
</dbReference>
<dbReference type="Pfam" id="PF20169">
    <property type="entry name" value="DUF6537"/>
    <property type="match status" value="1"/>
</dbReference>
<dbReference type="PANTHER" id="PTHR48084:SF3">
    <property type="entry name" value="SUBUNIT OF PYRUVATE:FLAVODOXIN OXIDOREDUCTASE"/>
    <property type="match status" value="1"/>
</dbReference>
<dbReference type="CDD" id="cd02008">
    <property type="entry name" value="TPP_IOR_alpha"/>
    <property type="match status" value="1"/>
</dbReference>
<keyword evidence="2" id="KW-0004">4Fe-4S</keyword>
<dbReference type="InterPro" id="IPR009014">
    <property type="entry name" value="Transketo_C/PFOR_II"/>
</dbReference>
<dbReference type="SUPFAM" id="SSF52518">
    <property type="entry name" value="Thiamin diphosphate-binding fold (THDP-binding)"/>
    <property type="match status" value="2"/>
</dbReference>
<dbReference type="InterPro" id="IPR011766">
    <property type="entry name" value="TPP_enzyme_TPP-bd"/>
</dbReference>
<dbReference type="RefSeq" id="WP_180571544.1">
    <property type="nucleotide sequence ID" value="NZ_JACCKB010000101.1"/>
</dbReference>
<dbReference type="InterPro" id="IPR051457">
    <property type="entry name" value="2-oxoacid:Fd_oxidoreductase"/>
</dbReference>
<sequence>MALAAVSLDDKYKQQQGMVLLTGIQALTRLPLMQAQLDKQHGLNTAGFISGYRGSPLGSFDKALWEANSHLAQHNIEFIPGINEDLGATAVWGSQQPQLFPDARYQGVFGLWYGKGPGVDRTGDVFKHANAAGSSQYGGVLAVAGDDHACKSSTLPHQSDFAFIDAMMPVLYPANAQEVIEYGLYGWALSRYSGCWIGFKCLGEVMDSSMRVDIGLNNFQIMLPTDFTLPAGGLNIRWPDPPPEQEARLHQFKLPAAQAFVRANQLDRPIWRTNTSKIGIITAGKSYLDVIQALSDLGITESIAKQIGLTVYKAAVVWPLEPTQIKQFASGLNKLIIIEEKRPLLENQIKQLLYELPDKAKPKIIGKTHPEQPPLLPSTLELSVSQITQVLAQQLLTDIPSSLLRETLNIEQQLKQLNEKQQALAEPKQRLSRTPHFCSGCPHNSSTKVPEGSRAMAGIGCHYMVTWMDRNTDTFTQMGGEGVTWIGQASFSNTKHVFQNLGDGTYFHSGILAIRACIAAKVNITFKILYNDAVAMTGGQSVDGQLSIQQISQQVYAEGVRKIIVVSDNPNQINIQQGFAPNVTLHHRDELDELQKQLREYIGTSVLIYQQTCAAEKRRRRKRKEFIDPPRRLMINPEVCEGCGDCSEQSNCLSIVPKETPFGRKRMIDQSACNKDYTCSKGFCPSFVSIIGGQIRKKQAGQQPDLPNNQPKIPNCKKPYNILITGVGGTGVVTISAILAMAAHITGKGVTTLDQTGLAQKFGAVTSHVRIADEQQSLACAQIPTNSVNLLLACDLMVANSDDALDKLSATLTHAVINTQQSMPGTFARNPDLAFPNQAMLATLAQYTQQHFTVAAQQLATALLGDAIATNLFMIGYAWQQGLIPLPERAIMRAIELNGVAVSFNQAAFIWGRKAAENLTAVEQQVNSAPQQEIKKANEKSLDDIINQYTTLLTAYQNAAYANRYEQLIKKVAAKEHKKCQGQEQLAKAVAENYGKLLAYKDEYEVARLYSDNYFWELINQQFEGNYKVAFHLAPPLLSKRNPATGLPEKRQFGPWLKPIMKGLAKLKWLRNTPFDPFGYTADRKLEKMLINNYEEDIELILEKLNLFNYDIAIQIAKLPSKIKGFGHIKEKSYQQVHQEFEELLRHFRSRTQASPVKFITVLP</sequence>
<protein>
    <submittedName>
        <fullName evidence="8">Indolepyruvate ferredoxin oxidoreductase family protein</fullName>
    </submittedName>
</protein>
<dbReference type="InterPro" id="IPR017896">
    <property type="entry name" value="4Fe4S_Fe-S-bd"/>
</dbReference>
<dbReference type="Pfam" id="PF02775">
    <property type="entry name" value="TPP_enzyme_C"/>
    <property type="match status" value="1"/>
</dbReference>
<evidence type="ECO:0000256" key="4">
    <source>
        <dbReference type="ARBA" id="ARBA00023002"/>
    </source>
</evidence>
<keyword evidence="6" id="KW-0411">Iron-sulfur</keyword>
<dbReference type="CDD" id="cd07034">
    <property type="entry name" value="TPP_PYR_PFOR_IOR-alpha_like"/>
    <property type="match status" value="1"/>
</dbReference>
<dbReference type="SUPFAM" id="SSF52922">
    <property type="entry name" value="TK C-terminal domain-like"/>
    <property type="match status" value="1"/>
</dbReference>
<gene>
    <name evidence="8" type="ORF">H0A36_26445</name>
</gene>
<dbReference type="GO" id="GO:0030976">
    <property type="term" value="F:thiamine pyrophosphate binding"/>
    <property type="evidence" value="ECO:0007669"/>
    <property type="project" value="InterPro"/>
</dbReference>
<keyword evidence="3" id="KW-0249">Electron transport</keyword>
<evidence type="ECO:0000259" key="7">
    <source>
        <dbReference type="PROSITE" id="PS51379"/>
    </source>
</evidence>
<reference evidence="8 9" key="1">
    <citation type="submission" date="2020-07" db="EMBL/GenBank/DDBJ databases">
        <title>Endozoicomonas sp. nov., isolated from sediment.</title>
        <authorList>
            <person name="Gu T."/>
        </authorList>
    </citation>
    <scope>NUCLEOTIDE SEQUENCE [LARGE SCALE GENOMIC DNA]</scope>
    <source>
        <strain evidence="8 9">SM1973</strain>
    </source>
</reference>
<organism evidence="8 9">
    <name type="scientific">Spartinivicinus marinus</name>
    <dbReference type="NCBI Taxonomy" id="2994442"/>
    <lineage>
        <taxon>Bacteria</taxon>
        <taxon>Pseudomonadati</taxon>
        <taxon>Pseudomonadota</taxon>
        <taxon>Gammaproteobacteria</taxon>
        <taxon>Oceanospirillales</taxon>
        <taxon>Zooshikellaceae</taxon>
        <taxon>Spartinivicinus</taxon>
    </lineage>
</organism>
<dbReference type="Proteomes" id="UP000569732">
    <property type="component" value="Unassembled WGS sequence"/>
</dbReference>
<dbReference type="InterPro" id="IPR046667">
    <property type="entry name" value="DUF6537"/>
</dbReference>
<evidence type="ECO:0000313" key="8">
    <source>
        <dbReference type="EMBL" id="NYZ69561.1"/>
    </source>
</evidence>
<evidence type="ECO:0000313" key="9">
    <source>
        <dbReference type="Proteomes" id="UP000569732"/>
    </source>
</evidence>
<evidence type="ECO:0000256" key="2">
    <source>
        <dbReference type="ARBA" id="ARBA00022485"/>
    </source>
</evidence>
<proteinExistence type="predicted"/>
<feature type="domain" description="4Fe-4S ferredoxin-type" evidence="7">
    <location>
        <begin position="631"/>
        <end position="662"/>
    </location>
</feature>
<dbReference type="Gene3D" id="3.40.920.10">
    <property type="entry name" value="Pyruvate-ferredoxin oxidoreductase, PFOR, domain III"/>
    <property type="match status" value="1"/>
</dbReference>
<keyword evidence="9" id="KW-1185">Reference proteome</keyword>
<dbReference type="EMBL" id="JACCKB010000101">
    <property type="protein sequence ID" value="NYZ69561.1"/>
    <property type="molecule type" value="Genomic_DNA"/>
</dbReference>
<dbReference type="AlphaFoldDB" id="A0A853IHP0"/>
<evidence type="ECO:0000256" key="1">
    <source>
        <dbReference type="ARBA" id="ARBA00022448"/>
    </source>
</evidence>
<keyword evidence="4" id="KW-0560">Oxidoreductase</keyword>
<dbReference type="Pfam" id="PF01558">
    <property type="entry name" value="POR"/>
    <property type="match status" value="1"/>
</dbReference>
<dbReference type="PROSITE" id="PS51379">
    <property type="entry name" value="4FE4S_FER_2"/>
    <property type="match status" value="1"/>
</dbReference>
<keyword evidence="5" id="KW-0408">Iron</keyword>
<evidence type="ECO:0000256" key="3">
    <source>
        <dbReference type="ARBA" id="ARBA00022982"/>
    </source>
</evidence>
<keyword evidence="2" id="KW-0479">Metal-binding</keyword>
<accession>A0A853IHP0</accession>
<evidence type="ECO:0000256" key="5">
    <source>
        <dbReference type="ARBA" id="ARBA00023004"/>
    </source>
</evidence>
<dbReference type="SUPFAM" id="SSF53323">
    <property type="entry name" value="Pyruvate-ferredoxin oxidoreductase, PFOR, domain III"/>
    <property type="match status" value="1"/>
</dbReference>
<dbReference type="Gene3D" id="3.40.50.970">
    <property type="match status" value="1"/>
</dbReference>
<dbReference type="GO" id="GO:0051539">
    <property type="term" value="F:4 iron, 4 sulfur cluster binding"/>
    <property type="evidence" value="ECO:0007669"/>
    <property type="project" value="UniProtKB-KW"/>
</dbReference>
<dbReference type="InterPro" id="IPR002869">
    <property type="entry name" value="Pyrv_flavodox_OxRed_cen"/>
</dbReference>
<dbReference type="GO" id="GO:0016625">
    <property type="term" value="F:oxidoreductase activity, acting on the aldehyde or oxo group of donors, iron-sulfur protein as acceptor"/>
    <property type="evidence" value="ECO:0007669"/>
    <property type="project" value="UniProtKB-ARBA"/>
</dbReference>
<dbReference type="InterPro" id="IPR029061">
    <property type="entry name" value="THDP-binding"/>
</dbReference>
<comment type="caution">
    <text evidence="8">The sequence shown here is derived from an EMBL/GenBank/DDBJ whole genome shotgun (WGS) entry which is preliminary data.</text>
</comment>
<evidence type="ECO:0000256" key="6">
    <source>
        <dbReference type="ARBA" id="ARBA00023014"/>
    </source>
</evidence>
<dbReference type="NCBIfam" id="NF009588">
    <property type="entry name" value="PRK13029.1"/>
    <property type="match status" value="1"/>
</dbReference>
<dbReference type="NCBIfam" id="NF009589">
    <property type="entry name" value="PRK13030.1"/>
    <property type="match status" value="1"/>
</dbReference>
<name>A0A853IHP0_9GAMM</name>
<dbReference type="GO" id="GO:0044281">
    <property type="term" value="P:small molecule metabolic process"/>
    <property type="evidence" value="ECO:0007669"/>
    <property type="project" value="UniProtKB-ARBA"/>
</dbReference>
<dbReference type="InterPro" id="IPR002880">
    <property type="entry name" value="Pyrv_Fd/Flavodoxin_OxRdtase_N"/>
</dbReference>
<dbReference type="InterPro" id="IPR019752">
    <property type="entry name" value="Pyrv/ketoisovalerate_OxRed_cat"/>
</dbReference>